<dbReference type="AlphaFoldDB" id="A0A5C7J3S8"/>
<dbReference type="CDD" id="cd05797">
    <property type="entry name" value="Ribosomal_L10"/>
    <property type="match status" value="1"/>
</dbReference>
<dbReference type="InterPro" id="IPR022973">
    <property type="entry name" value="Ribosomal_uL10_bac"/>
</dbReference>
<evidence type="ECO:0000256" key="4">
    <source>
        <dbReference type="ARBA" id="ARBA00035202"/>
    </source>
</evidence>
<evidence type="ECO:0000256" key="1">
    <source>
        <dbReference type="ARBA" id="ARBA00008889"/>
    </source>
</evidence>
<accession>A0A5C7J3S8</accession>
<dbReference type="Pfam" id="PF00466">
    <property type="entry name" value="Ribosomal_L10"/>
    <property type="match status" value="1"/>
</dbReference>
<dbReference type="SUPFAM" id="SSF160369">
    <property type="entry name" value="Ribosomal protein L10-like"/>
    <property type="match status" value="1"/>
</dbReference>
<sequence length="162" mass="17548">MALKKAKKAELIDSYINALKASKSAVYVKFKGLPVSETMELRNTLFGENIHYTVVKKTLWTRATNAVGIKGEAPVVGEELAVVLGEDLLAPARLSYEFAKTHKDTFGIIGGIFDGEFKDAQAMMAIATIPPREVLLSQLAYLLKSPLQRLAVGLGQVAAKKA</sequence>
<dbReference type="PANTHER" id="PTHR11560">
    <property type="entry name" value="39S RIBOSOMAL PROTEIN L10, MITOCHONDRIAL"/>
    <property type="match status" value="1"/>
</dbReference>
<protein>
    <recommendedName>
        <fullName evidence="4 5">Large ribosomal subunit protein uL10</fullName>
    </recommendedName>
</protein>
<organism evidence="6 7">
    <name type="scientific">Candidatus Dojkabacteria bacterium</name>
    <dbReference type="NCBI Taxonomy" id="2099670"/>
    <lineage>
        <taxon>Bacteria</taxon>
        <taxon>Candidatus Dojkabacteria</taxon>
    </lineage>
</organism>
<evidence type="ECO:0000313" key="7">
    <source>
        <dbReference type="Proteomes" id="UP000321026"/>
    </source>
</evidence>
<evidence type="ECO:0000256" key="3">
    <source>
        <dbReference type="ARBA" id="ARBA00023274"/>
    </source>
</evidence>
<dbReference type="InterPro" id="IPR001790">
    <property type="entry name" value="Ribosomal_uL10"/>
</dbReference>
<evidence type="ECO:0000256" key="2">
    <source>
        <dbReference type="ARBA" id="ARBA00022980"/>
    </source>
</evidence>
<dbReference type="GO" id="GO:1990904">
    <property type="term" value="C:ribonucleoprotein complex"/>
    <property type="evidence" value="ECO:0007669"/>
    <property type="project" value="UniProtKB-KW"/>
</dbReference>
<keyword evidence="2 5" id="KW-0689">Ribosomal protein</keyword>
<evidence type="ECO:0000256" key="5">
    <source>
        <dbReference type="HAMAP-Rule" id="MF_00362"/>
    </source>
</evidence>
<evidence type="ECO:0000313" key="6">
    <source>
        <dbReference type="EMBL" id="TXG76130.1"/>
    </source>
</evidence>
<keyword evidence="5" id="KW-0694">RNA-binding</keyword>
<comment type="caution">
    <text evidence="6">The sequence shown here is derived from an EMBL/GenBank/DDBJ whole genome shotgun (WGS) entry which is preliminary data.</text>
</comment>
<dbReference type="GO" id="GO:0070180">
    <property type="term" value="F:large ribosomal subunit rRNA binding"/>
    <property type="evidence" value="ECO:0007669"/>
    <property type="project" value="UniProtKB-UniRule"/>
</dbReference>
<name>A0A5C7J3S8_9BACT</name>
<dbReference type="Proteomes" id="UP000321026">
    <property type="component" value="Unassembled WGS sequence"/>
</dbReference>
<dbReference type="NCBIfam" id="NF000955">
    <property type="entry name" value="PRK00099.1-1"/>
    <property type="match status" value="1"/>
</dbReference>
<proteinExistence type="inferred from homology"/>
<dbReference type="Gene3D" id="6.10.250.290">
    <property type="match status" value="1"/>
</dbReference>
<comment type="subunit">
    <text evidence="5">Part of the ribosomal stalk of the 50S ribosomal subunit. The N-terminus interacts with L11 and the large rRNA to form the base of the stalk. The C-terminus forms an elongated spine to which L12 dimers bind in a sequential fashion forming a multimeric L10(L12)X complex.</text>
</comment>
<dbReference type="GO" id="GO:0006412">
    <property type="term" value="P:translation"/>
    <property type="evidence" value="ECO:0007669"/>
    <property type="project" value="UniProtKB-UniRule"/>
</dbReference>
<dbReference type="GO" id="GO:0005840">
    <property type="term" value="C:ribosome"/>
    <property type="evidence" value="ECO:0007669"/>
    <property type="project" value="UniProtKB-KW"/>
</dbReference>
<gene>
    <name evidence="5" type="primary">rplJ</name>
    <name evidence="6" type="ORF">E6Q11_05285</name>
</gene>
<comment type="similarity">
    <text evidence="1 5">Belongs to the universal ribosomal protein uL10 family.</text>
</comment>
<dbReference type="InterPro" id="IPR047865">
    <property type="entry name" value="Ribosomal_uL10_bac_type"/>
</dbReference>
<dbReference type="EMBL" id="SSDS01000083">
    <property type="protein sequence ID" value="TXG76130.1"/>
    <property type="molecule type" value="Genomic_DNA"/>
</dbReference>
<dbReference type="HAMAP" id="MF_00362">
    <property type="entry name" value="Ribosomal_uL10"/>
    <property type="match status" value="1"/>
</dbReference>
<reference evidence="6 7" key="1">
    <citation type="submission" date="2018-09" db="EMBL/GenBank/DDBJ databases">
        <title>Metagenome Assembled Genomes from an Advanced Water Purification Facility.</title>
        <authorList>
            <person name="Stamps B.W."/>
            <person name="Spear J.R."/>
        </authorList>
    </citation>
    <scope>NUCLEOTIDE SEQUENCE [LARGE SCALE GENOMIC DNA]</scope>
    <source>
        <strain evidence="6">Bin_63_2</strain>
    </source>
</reference>
<dbReference type="Gene3D" id="3.30.70.1730">
    <property type="match status" value="1"/>
</dbReference>
<dbReference type="InterPro" id="IPR043141">
    <property type="entry name" value="Ribosomal_uL10-like_sf"/>
</dbReference>
<keyword evidence="5" id="KW-0699">rRNA-binding</keyword>
<keyword evidence="3 5" id="KW-0687">Ribonucleoprotein</keyword>
<comment type="function">
    <text evidence="5">Forms part of the ribosomal stalk, playing a central role in the interaction of the ribosome with GTP-bound translation factors.</text>
</comment>